<evidence type="ECO:0000313" key="2">
    <source>
        <dbReference type="Proteomes" id="UP001347796"/>
    </source>
</evidence>
<keyword evidence="2" id="KW-1185">Reference proteome</keyword>
<proteinExistence type="predicted"/>
<protein>
    <submittedName>
        <fullName evidence="1">Uncharacterized protein</fullName>
    </submittedName>
</protein>
<dbReference type="AlphaFoldDB" id="A0AAN8J0L8"/>
<organism evidence="1 2">
    <name type="scientific">Patella caerulea</name>
    <name type="common">Rayed Mediterranean limpet</name>
    <dbReference type="NCBI Taxonomy" id="87958"/>
    <lineage>
        <taxon>Eukaryota</taxon>
        <taxon>Metazoa</taxon>
        <taxon>Spiralia</taxon>
        <taxon>Lophotrochozoa</taxon>
        <taxon>Mollusca</taxon>
        <taxon>Gastropoda</taxon>
        <taxon>Patellogastropoda</taxon>
        <taxon>Patelloidea</taxon>
        <taxon>Patellidae</taxon>
        <taxon>Patella</taxon>
    </lineage>
</organism>
<dbReference type="EMBL" id="JAZGQO010000018">
    <property type="protein sequence ID" value="KAK6167538.1"/>
    <property type="molecule type" value="Genomic_DNA"/>
</dbReference>
<sequence>MASFEVNCDETSTTFKLTIKGPIEIGKTYRCEFKAVDQNKFVAVQQNQTLRSKKRKTLRDDFTTKIEDKNVVDAEIVPRRKIIDKEEVSKETDVENSDLPKKKIIRIDNELIGYHKKNDETKIKQMVKQGNAIDVPKKKKIKIDSNLIGFNNDKENTVLNGNGFMDFTVPYNLQ</sequence>
<gene>
    <name evidence="1" type="ORF">SNE40_021539</name>
</gene>
<comment type="caution">
    <text evidence="1">The sequence shown here is derived from an EMBL/GenBank/DDBJ whole genome shotgun (WGS) entry which is preliminary data.</text>
</comment>
<accession>A0AAN8J0L8</accession>
<reference evidence="1 2" key="1">
    <citation type="submission" date="2024-01" db="EMBL/GenBank/DDBJ databases">
        <title>The genome of the rayed Mediterranean limpet Patella caerulea (Linnaeus, 1758).</title>
        <authorList>
            <person name="Anh-Thu Weber A."/>
            <person name="Halstead-Nussloch G."/>
        </authorList>
    </citation>
    <scope>NUCLEOTIDE SEQUENCE [LARGE SCALE GENOMIC DNA]</scope>
    <source>
        <strain evidence="1">AATW-2023a</strain>
        <tissue evidence="1">Whole specimen</tissue>
    </source>
</reference>
<name>A0AAN8J0L8_PATCE</name>
<dbReference type="Proteomes" id="UP001347796">
    <property type="component" value="Unassembled WGS sequence"/>
</dbReference>
<evidence type="ECO:0000313" key="1">
    <source>
        <dbReference type="EMBL" id="KAK6167538.1"/>
    </source>
</evidence>